<dbReference type="Pfam" id="PF12611">
    <property type="entry name" value="Flagellar_put"/>
    <property type="match status" value="1"/>
</dbReference>
<dbReference type="InterPro" id="IPR013367">
    <property type="entry name" value="Flagellar_put"/>
</dbReference>
<reference evidence="1 2" key="1">
    <citation type="submission" date="2016-09" db="EMBL/GenBank/DDBJ databases">
        <title>Draft genome sequence for the type strain of Vulcanibacillus modesticaldus BR, a strictly anaerobic, moderately thermophilic, and nitrate-reducing bacterium from deep sea-hydrothermal vents of the Mid-Atlantic Ridge.</title>
        <authorList>
            <person name="Abin C.A."/>
            <person name="Hollibaugh J.T."/>
        </authorList>
    </citation>
    <scope>NUCLEOTIDE SEQUENCE [LARGE SCALE GENOMIC DNA]</scope>
    <source>
        <strain evidence="1 2">BR</strain>
    </source>
</reference>
<dbReference type="NCBIfam" id="TIGR02530">
    <property type="entry name" value="flg_new"/>
    <property type="match status" value="1"/>
</dbReference>
<accession>A0A1D2YXQ1</accession>
<dbReference type="Proteomes" id="UP000243739">
    <property type="component" value="Unassembled WGS sequence"/>
</dbReference>
<dbReference type="RefSeq" id="WP_069655720.1">
    <property type="nucleotide sequence ID" value="NZ_MIJF01000001.1"/>
</dbReference>
<evidence type="ECO:0000313" key="1">
    <source>
        <dbReference type="EMBL" id="OEG00407.1"/>
    </source>
</evidence>
<proteinExistence type="predicted"/>
<protein>
    <recommendedName>
        <fullName evidence="3">Flagellar protein</fullName>
    </recommendedName>
</protein>
<evidence type="ECO:0008006" key="3">
    <source>
        <dbReference type="Google" id="ProtNLM"/>
    </source>
</evidence>
<comment type="caution">
    <text evidence="1">The sequence shown here is derived from an EMBL/GenBank/DDBJ whole genome shotgun (WGS) entry which is preliminary data.</text>
</comment>
<sequence length="128" mass="14442">MDQTYKVGHTFYPKQVINTKNNRINNSSSSFNNIFNEKLQLSDLREVKFSSHAKQRLDSRGIKLDSTQLSQLNQAVQKAAQKGAKDSLILMQNLAFVVSITNRVVITTVDQNSMKDHVFTNIDSAIIV</sequence>
<organism evidence="1 2">
    <name type="scientific">Vulcanibacillus modesticaldus</name>
    <dbReference type="NCBI Taxonomy" id="337097"/>
    <lineage>
        <taxon>Bacteria</taxon>
        <taxon>Bacillati</taxon>
        <taxon>Bacillota</taxon>
        <taxon>Bacilli</taxon>
        <taxon>Bacillales</taxon>
        <taxon>Bacillaceae</taxon>
        <taxon>Vulcanibacillus</taxon>
    </lineage>
</organism>
<dbReference type="STRING" id="337097.BHF71_00415"/>
<dbReference type="EMBL" id="MIJF01000001">
    <property type="protein sequence ID" value="OEG00407.1"/>
    <property type="molecule type" value="Genomic_DNA"/>
</dbReference>
<name>A0A1D2YXQ1_9BACI</name>
<gene>
    <name evidence="1" type="ORF">BHF71_00415</name>
</gene>
<dbReference type="OrthoDB" id="165650at2"/>
<evidence type="ECO:0000313" key="2">
    <source>
        <dbReference type="Proteomes" id="UP000243739"/>
    </source>
</evidence>
<keyword evidence="2" id="KW-1185">Reference proteome</keyword>
<dbReference type="AlphaFoldDB" id="A0A1D2YXQ1"/>